<reference evidence="2" key="1">
    <citation type="submission" date="2017-10" db="EMBL/GenBank/DDBJ databases">
        <authorList>
            <person name="Kravchenko I.K."/>
            <person name="Grouzdev D.S."/>
        </authorList>
    </citation>
    <scope>NUCLEOTIDE SEQUENCE [LARGE SCALE GENOMIC DNA]</scope>
    <source>
        <strain evidence="2">B2</strain>
    </source>
</reference>
<sequence length="390" mass="42588">MNWVRTDWRRVSQPIRQLSLSSPVVETGAELLGSEPLRIVTPPSRWFYAAGFPLDEVSAGGKPSGPMVVRVTMSVQEGAVGIGVLAADRSTFLDERSVHAPADIIVDLLVEDAAAACMVMLRNHRPDGASRAQIENITLHRAERIASPFATAVVSRNFAAEPVPMDEGTSVFDDAVATALNQARLAHLDTLSLPLDGKSVLDIGCGVGAFADFYLDRGCRYVGIDGRAENIAEMRRRRPEAVCAVADVEVDDLSEFGRFDVVHCYGLLYHLESPIRALRALAAICDKVLLLETMVCDADDAVMMLVDESKTYNQALRGLGSRPSPAYIAMALNRIGFAHVYGVAIQPAHEDFQWTGTNSLKRRIGDHDLRRMFIASREQLDHPALVPLVV</sequence>
<gene>
    <name evidence="1" type="ORF">CRT60_01310</name>
</gene>
<dbReference type="Pfam" id="PF13489">
    <property type="entry name" value="Methyltransf_23"/>
    <property type="match status" value="1"/>
</dbReference>
<name>A0A2B8BPZ2_9PROT</name>
<dbReference type="CDD" id="cd02440">
    <property type="entry name" value="AdoMet_MTases"/>
    <property type="match status" value="1"/>
</dbReference>
<dbReference type="SUPFAM" id="SSF53335">
    <property type="entry name" value="S-adenosyl-L-methionine-dependent methyltransferases"/>
    <property type="match status" value="1"/>
</dbReference>
<dbReference type="AlphaFoldDB" id="A0A2B8BPZ2"/>
<organism evidence="1 2">
    <name type="scientific">Azospirillum palustre</name>
    <dbReference type="NCBI Taxonomy" id="2044885"/>
    <lineage>
        <taxon>Bacteria</taxon>
        <taxon>Pseudomonadati</taxon>
        <taxon>Pseudomonadota</taxon>
        <taxon>Alphaproteobacteria</taxon>
        <taxon>Rhodospirillales</taxon>
        <taxon>Azospirillaceae</taxon>
        <taxon>Azospirillum</taxon>
    </lineage>
</organism>
<keyword evidence="2" id="KW-1185">Reference proteome</keyword>
<protein>
    <recommendedName>
        <fullName evidence="3">Methyltransferase domain-containing protein</fullName>
    </recommendedName>
</protein>
<dbReference type="Proteomes" id="UP000225379">
    <property type="component" value="Unassembled WGS sequence"/>
</dbReference>
<evidence type="ECO:0000313" key="1">
    <source>
        <dbReference type="EMBL" id="PGH59297.1"/>
    </source>
</evidence>
<proteinExistence type="predicted"/>
<dbReference type="InterPro" id="IPR029063">
    <property type="entry name" value="SAM-dependent_MTases_sf"/>
</dbReference>
<dbReference type="EMBL" id="PDKW01000036">
    <property type="protein sequence ID" value="PGH59297.1"/>
    <property type="molecule type" value="Genomic_DNA"/>
</dbReference>
<evidence type="ECO:0008006" key="3">
    <source>
        <dbReference type="Google" id="ProtNLM"/>
    </source>
</evidence>
<comment type="caution">
    <text evidence="1">The sequence shown here is derived from an EMBL/GenBank/DDBJ whole genome shotgun (WGS) entry which is preliminary data.</text>
</comment>
<dbReference type="RefSeq" id="WP_098734648.1">
    <property type="nucleotide sequence ID" value="NZ_PDKW01000036.1"/>
</dbReference>
<accession>A0A2B8BPZ2</accession>
<evidence type="ECO:0000313" key="2">
    <source>
        <dbReference type="Proteomes" id="UP000225379"/>
    </source>
</evidence>
<dbReference type="Gene3D" id="3.40.50.150">
    <property type="entry name" value="Vaccinia Virus protein VP39"/>
    <property type="match status" value="1"/>
</dbReference>
<dbReference type="OrthoDB" id="9777638at2"/>